<sequence length="116" mass="13401">MNTFVTHISINFSLIAQPSQMTELPGALGFSRSNGVYEMLSQMKLVCCLSWKTLIFHYGKLLWLPADTHPWTQSRRLPCRYLTGSPIFRKTHYGFIFFQTQIYNTQCGTVDAEKQD</sequence>
<gene>
    <name evidence="1" type="ORF">AMECASPLE_028426</name>
</gene>
<organism evidence="1 2">
    <name type="scientific">Ameca splendens</name>
    <dbReference type="NCBI Taxonomy" id="208324"/>
    <lineage>
        <taxon>Eukaryota</taxon>
        <taxon>Metazoa</taxon>
        <taxon>Chordata</taxon>
        <taxon>Craniata</taxon>
        <taxon>Vertebrata</taxon>
        <taxon>Euteleostomi</taxon>
        <taxon>Actinopterygii</taxon>
        <taxon>Neopterygii</taxon>
        <taxon>Teleostei</taxon>
        <taxon>Neoteleostei</taxon>
        <taxon>Acanthomorphata</taxon>
        <taxon>Ovalentaria</taxon>
        <taxon>Atherinomorphae</taxon>
        <taxon>Cyprinodontiformes</taxon>
        <taxon>Goodeidae</taxon>
        <taxon>Ameca</taxon>
    </lineage>
</organism>
<comment type="caution">
    <text evidence="1">The sequence shown here is derived from an EMBL/GenBank/DDBJ whole genome shotgun (WGS) entry which is preliminary data.</text>
</comment>
<keyword evidence="2" id="KW-1185">Reference proteome</keyword>
<dbReference type="EMBL" id="JAHRIP010087768">
    <property type="protein sequence ID" value="MEQ2316026.1"/>
    <property type="molecule type" value="Genomic_DNA"/>
</dbReference>
<accession>A0ABV1ACP0</accession>
<evidence type="ECO:0000313" key="1">
    <source>
        <dbReference type="EMBL" id="MEQ2316026.1"/>
    </source>
</evidence>
<protein>
    <submittedName>
        <fullName evidence="1">Uncharacterized protein</fullName>
    </submittedName>
</protein>
<proteinExistence type="predicted"/>
<dbReference type="Proteomes" id="UP001469553">
    <property type="component" value="Unassembled WGS sequence"/>
</dbReference>
<reference evidence="1 2" key="1">
    <citation type="submission" date="2021-06" db="EMBL/GenBank/DDBJ databases">
        <authorList>
            <person name="Palmer J.M."/>
        </authorList>
    </citation>
    <scope>NUCLEOTIDE SEQUENCE [LARGE SCALE GENOMIC DNA]</scope>
    <source>
        <strain evidence="1 2">AS_MEX2019</strain>
        <tissue evidence="1">Muscle</tissue>
    </source>
</reference>
<evidence type="ECO:0000313" key="2">
    <source>
        <dbReference type="Proteomes" id="UP001469553"/>
    </source>
</evidence>
<name>A0ABV1ACP0_9TELE</name>